<accession>A0A7S1TBS1</accession>
<sequence>MDVEAMVSIEAAGFLHLRPRCMAMLRTSHVVVGFETGDLGLVILAEGGAMRLRKFATPEKESEQISQSARAKTNPLSRMLGLGNSASRRTASDGSDACEVDALAVLSIGQDDRRDDFVCTLERRGRIRIWKNPCIHASDPRFSLIFEQDLGYQLVRNSDHFMISSEIPNPSFAVILMSDEGERAPSMKCLIATLNEGSAVGFREIFEVRGPVDAPTGAFVIGAKSNFALCIGHCTGQLREVPIPISSNEMQDDTQERSRWLWSLNDEYENPLGVWGVIDRCLARPLDRIFAPFRFSERVIARSIRRPDLELTHRTALMGHVKKFLHSLMTGEAQKSMDDAVNRLVDRATRLTRTHDMEIVGIRKASEGSVFVSRGCGEFVFRPCSSRELSSLAQENLSSSLEYKGPVTNTLVGMSALQAIGVAISGTQPDPTTREALIASAGFACRSSDSYESRSLIGFAVDYVRERLVGDSVSLEDWVDEIVAALAPGSDLLICLREAGDFEALLDASQAVKNLLPCSASFSYGLCQLENWKKTRERTESGLANVVEEFMAKVSLEELLANKEDAMTLGELAHVSGDRTSWTPDYLAFWYRERLVRLLEAARAPYVAASVAFEALQWSPSQACFEMMRNVAFHRFLEVEELEQALSVILADPFEENAPEISQDDELVMSSALKDAMNLLVAAAAERDKLFWLSSASLPPAVMSLIAWSLKQRARTSSVVRKNERLKTAYEDLCVWHMARNDAFSVATFALEWAQRLLADESQCRSSPVAWLKDRCKALTWVSTALHCSPAVATRWICSREFRLDHGLGKNLDPSDDDAKELLAEGLSSVKLGSIILDLDQVNKILLLAQGQLHLVEKLLDEGRSAASIGSLDESDMALEWCIGGLCEMKLLEEALNLALMWSGEIPHMRFLDLIIRRATIDAHDDGHWDRVSQIVNQIEEFQEAHPSVCFPRNVYLKVAELALAHSAGVVHLPAWLVNLAAWGTAQGSSTTSGFQKGLGDPGAMASLFLRYGRTMDAADVLIEGFLSERQSEIREIFIPYLQIEQTLEKLGSSNAPSSQFRKRQLKALVEDHKKRYRPD</sequence>
<dbReference type="AlphaFoldDB" id="A0A7S1TBS1"/>
<feature type="compositionally biased region" description="Polar residues" evidence="1">
    <location>
        <begin position="84"/>
        <end position="93"/>
    </location>
</feature>
<protein>
    <submittedName>
        <fullName evidence="2">Uncharacterized protein</fullName>
    </submittedName>
</protein>
<evidence type="ECO:0000313" key="2">
    <source>
        <dbReference type="EMBL" id="CAD9231193.1"/>
    </source>
</evidence>
<name>A0A7S1TBS1_9RHOD</name>
<proteinExistence type="predicted"/>
<organism evidence="2">
    <name type="scientific">Compsopogon caeruleus</name>
    <dbReference type="NCBI Taxonomy" id="31354"/>
    <lineage>
        <taxon>Eukaryota</taxon>
        <taxon>Rhodophyta</taxon>
        <taxon>Compsopogonophyceae</taxon>
        <taxon>Compsopogonales</taxon>
        <taxon>Compsopogonaceae</taxon>
        <taxon>Compsopogon</taxon>
    </lineage>
</organism>
<reference evidence="2" key="1">
    <citation type="submission" date="2021-01" db="EMBL/GenBank/DDBJ databases">
        <authorList>
            <person name="Corre E."/>
            <person name="Pelletier E."/>
            <person name="Niang G."/>
            <person name="Scheremetjew M."/>
            <person name="Finn R."/>
            <person name="Kale V."/>
            <person name="Holt S."/>
            <person name="Cochrane G."/>
            <person name="Meng A."/>
            <person name="Brown T."/>
            <person name="Cohen L."/>
        </authorList>
    </citation>
    <scope>NUCLEOTIDE SEQUENCE</scope>
    <source>
        <strain evidence="2">SAG 36.94</strain>
    </source>
</reference>
<dbReference type="EMBL" id="HBGH01006113">
    <property type="protein sequence ID" value="CAD9231193.1"/>
    <property type="molecule type" value="Transcribed_RNA"/>
</dbReference>
<feature type="compositionally biased region" description="Polar residues" evidence="1">
    <location>
        <begin position="64"/>
        <end position="76"/>
    </location>
</feature>
<evidence type="ECO:0000256" key="1">
    <source>
        <dbReference type="SAM" id="MobiDB-lite"/>
    </source>
</evidence>
<gene>
    <name evidence="2" type="ORF">CCAE0312_LOCUS3249</name>
</gene>
<feature type="region of interest" description="Disordered" evidence="1">
    <location>
        <begin position="56"/>
        <end position="93"/>
    </location>
</feature>